<name>A0A2T0XFT0_9BACT</name>
<dbReference type="SMART" id="SM00903">
    <property type="entry name" value="Flavin_Reduct"/>
    <property type="match status" value="1"/>
</dbReference>
<keyword evidence="1" id="KW-0813">Transport</keyword>
<keyword evidence="9" id="KW-1185">Reference proteome</keyword>
<dbReference type="InterPro" id="IPR002563">
    <property type="entry name" value="Flavin_Rdtase-like_dom"/>
</dbReference>
<dbReference type="PROSITE" id="PS00202">
    <property type="entry name" value="RUBREDOXIN"/>
    <property type="match status" value="1"/>
</dbReference>
<reference evidence="8 9" key="1">
    <citation type="submission" date="2018-07" db="EMBL/GenBank/DDBJ databases">
        <title>Freshwater and sediment microbial communities from various areas in North America, analyzing microbe dynamics in response to fracking.</title>
        <authorList>
            <person name="Lamendella R."/>
        </authorList>
    </citation>
    <scope>NUCLEOTIDE SEQUENCE [LARGE SCALE GENOMIC DNA]</scope>
    <source>
        <strain evidence="8 9">160A</strain>
    </source>
</reference>
<feature type="region of interest" description="Disordered" evidence="6">
    <location>
        <begin position="154"/>
        <end position="181"/>
    </location>
</feature>
<keyword evidence="4" id="KW-0560">Oxidoreductase</keyword>
<sequence length="223" mass="24467">MIDTEAFKRMSYGLYVVCSGNQSNGNGYISNSVFQVTASPAQMAACCHKDNHTAGIIKETGSYSISVLHNEAETAIIDKFGYKSGADIDKLKGMNVEYGGTGIPILLNEAIAWIECKVVKPIDVGTHLIFIGEVLQTELLDETKPAMTYAEFKEKKQRTAPANAPTHIDEQESTDSEKSGDKYECQQCGFVYENDKEGTPFDELPDDWQCPVCGAPKSKFKAI</sequence>
<accession>A0A2T0XFT0</accession>
<proteinExistence type="predicted"/>
<dbReference type="CDD" id="cd00730">
    <property type="entry name" value="rubredoxin"/>
    <property type="match status" value="1"/>
</dbReference>
<dbReference type="Pfam" id="PF01613">
    <property type="entry name" value="Flavin_Reduct"/>
    <property type="match status" value="1"/>
</dbReference>
<protein>
    <submittedName>
        <fullName evidence="8">Flavin reductase (DIM6/NTAB) family NADH-FMN oxidoreductase RutF</fullName>
    </submittedName>
</protein>
<keyword evidence="5" id="KW-0408">Iron</keyword>
<keyword evidence="2" id="KW-0479">Metal-binding</keyword>
<dbReference type="InterPro" id="IPR012349">
    <property type="entry name" value="Split_barrel_FMN-bd"/>
</dbReference>
<gene>
    <name evidence="8" type="ORF">DFO77_111113</name>
</gene>
<evidence type="ECO:0000313" key="8">
    <source>
        <dbReference type="EMBL" id="RCW34611.1"/>
    </source>
</evidence>
<feature type="domain" description="Rubredoxin-like" evidence="7">
    <location>
        <begin position="180"/>
        <end position="223"/>
    </location>
</feature>
<dbReference type="InterPro" id="IPR050268">
    <property type="entry name" value="NADH-dep_flavin_reductase"/>
</dbReference>
<dbReference type="InterPro" id="IPR018527">
    <property type="entry name" value="Rubredoxin_Fe_BS"/>
</dbReference>
<dbReference type="InterPro" id="IPR024934">
    <property type="entry name" value="Rubredoxin-like_dom"/>
</dbReference>
<dbReference type="Pfam" id="PF00301">
    <property type="entry name" value="Rubredoxin"/>
    <property type="match status" value="1"/>
</dbReference>
<evidence type="ECO:0000256" key="6">
    <source>
        <dbReference type="SAM" id="MobiDB-lite"/>
    </source>
</evidence>
<feature type="compositionally biased region" description="Basic and acidic residues" evidence="6">
    <location>
        <begin position="167"/>
        <end position="181"/>
    </location>
</feature>
<dbReference type="GO" id="GO:0005506">
    <property type="term" value="F:iron ion binding"/>
    <property type="evidence" value="ECO:0007669"/>
    <property type="project" value="InterPro"/>
</dbReference>
<evidence type="ECO:0000256" key="1">
    <source>
        <dbReference type="ARBA" id="ARBA00022448"/>
    </source>
</evidence>
<dbReference type="Proteomes" id="UP000252733">
    <property type="component" value="Unassembled WGS sequence"/>
</dbReference>
<organism evidence="8 9">
    <name type="scientific">Marinilabilia salmonicolor</name>
    <dbReference type="NCBI Taxonomy" id="989"/>
    <lineage>
        <taxon>Bacteria</taxon>
        <taxon>Pseudomonadati</taxon>
        <taxon>Bacteroidota</taxon>
        <taxon>Bacteroidia</taxon>
        <taxon>Marinilabiliales</taxon>
        <taxon>Marinilabiliaceae</taxon>
        <taxon>Marinilabilia</taxon>
    </lineage>
</organism>
<evidence type="ECO:0000256" key="2">
    <source>
        <dbReference type="ARBA" id="ARBA00022723"/>
    </source>
</evidence>
<dbReference type="RefSeq" id="WP_106153588.1">
    <property type="nucleotide sequence ID" value="NZ_PVTS01000011.1"/>
</dbReference>
<evidence type="ECO:0000256" key="3">
    <source>
        <dbReference type="ARBA" id="ARBA00022982"/>
    </source>
</evidence>
<dbReference type="EMBL" id="QPIZ01000011">
    <property type="protein sequence ID" value="RCW34611.1"/>
    <property type="molecule type" value="Genomic_DNA"/>
</dbReference>
<evidence type="ECO:0000259" key="7">
    <source>
        <dbReference type="PROSITE" id="PS50903"/>
    </source>
</evidence>
<dbReference type="PROSITE" id="PS50903">
    <property type="entry name" value="RUBREDOXIN_LIKE"/>
    <property type="match status" value="1"/>
</dbReference>
<dbReference type="PANTHER" id="PTHR30466">
    <property type="entry name" value="FLAVIN REDUCTASE"/>
    <property type="match status" value="1"/>
</dbReference>
<comment type="caution">
    <text evidence="8">The sequence shown here is derived from an EMBL/GenBank/DDBJ whole genome shotgun (WGS) entry which is preliminary data.</text>
</comment>
<evidence type="ECO:0000313" key="9">
    <source>
        <dbReference type="Proteomes" id="UP000252733"/>
    </source>
</evidence>
<dbReference type="GO" id="GO:0010181">
    <property type="term" value="F:FMN binding"/>
    <property type="evidence" value="ECO:0007669"/>
    <property type="project" value="InterPro"/>
</dbReference>
<evidence type="ECO:0000256" key="5">
    <source>
        <dbReference type="ARBA" id="ARBA00023004"/>
    </source>
</evidence>
<dbReference type="AlphaFoldDB" id="A0A2T0XFT0"/>
<dbReference type="STRING" id="1168289.GCA_000259075_02035"/>
<dbReference type="SUPFAM" id="SSF57802">
    <property type="entry name" value="Rubredoxin-like"/>
    <property type="match status" value="1"/>
</dbReference>
<dbReference type="SUPFAM" id="SSF50475">
    <property type="entry name" value="FMN-binding split barrel"/>
    <property type="match status" value="1"/>
</dbReference>
<evidence type="ECO:0000256" key="4">
    <source>
        <dbReference type="ARBA" id="ARBA00023002"/>
    </source>
</evidence>
<dbReference type="Gene3D" id="2.30.110.10">
    <property type="entry name" value="Electron Transport, Fmn-binding Protein, Chain A"/>
    <property type="match status" value="1"/>
</dbReference>
<dbReference type="InterPro" id="IPR024935">
    <property type="entry name" value="Rubredoxin_dom"/>
</dbReference>
<keyword evidence="3" id="KW-0249">Electron transport</keyword>
<dbReference type="GO" id="GO:0042602">
    <property type="term" value="F:riboflavin reductase (NADPH) activity"/>
    <property type="evidence" value="ECO:0007669"/>
    <property type="project" value="TreeGrafter"/>
</dbReference>
<dbReference type="OrthoDB" id="9794638at2"/>
<dbReference type="Gene3D" id="2.20.28.10">
    <property type="match status" value="1"/>
</dbReference>
<dbReference type="PANTHER" id="PTHR30466:SF1">
    <property type="entry name" value="FMN REDUCTASE (NADH) RUTF"/>
    <property type="match status" value="1"/>
</dbReference>